<evidence type="ECO:0000313" key="2">
    <source>
        <dbReference type="Proteomes" id="UP001157138"/>
    </source>
</evidence>
<dbReference type="Proteomes" id="UP001157138">
    <property type="component" value="Unassembled WGS sequence"/>
</dbReference>
<sequence>MLLTLNELEKSQDVTYLALKEDFFVFPRGEHSSERFELKLKAEQRIDDIVMFHRYVMTVYESNKEQYDPVYNKFNEHHAHMFDEIPDENKHLARMSFPNFNWKEEQEQVKAISNESLIINLWATIEQFTNRTTKLVNPDSNSSHRWNVVEQNLSNFGVNVTAISSYGNINELRVVNNKIKHLYYVDEQLSQFENFNGCQGQSLNSIDFDLQRYISSSYHFLIALINSVGESIYYPE</sequence>
<keyword evidence="2" id="KW-1185">Reference proteome</keyword>
<reference evidence="2" key="1">
    <citation type="journal article" date="2019" name="Int. J. Syst. Evol. Microbiol.">
        <title>The Global Catalogue of Microorganisms (GCM) 10K type strain sequencing project: providing services to taxonomists for standard genome sequencing and annotation.</title>
        <authorList>
            <consortium name="The Broad Institute Genomics Platform"/>
            <consortium name="The Broad Institute Genome Sequencing Center for Infectious Disease"/>
            <person name="Wu L."/>
            <person name="Ma J."/>
        </authorList>
    </citation>
    <scope>NUCLEOTIDE SEQUENCE [LARGE SCALE GENOMIC DNA]</scope>
    <source>
        <strain evidence="2">NBRC 108723</strain>
    </source>
</reference>
<name>A0ABQ6F4J5_9VIBR</name>
<dbReference type="EMBL" id="BSPW01000096">
    <property type="protein sequence ID" value="GLT20177.1"/>
    <property type="molecule type" value="Genomic_DNA"/>
</dbReference>
<dbReference type="RefSeq" id="WP_284193999.1">
    <property type="nucleotide sequence ID" value="NZ_BSPW01000096.1"/>
</dbReference>
<accession>A0ABQ6F4J5</accession>
<protein>
    <submittedName>
        <fullName evidence="1">Uncharacterized protein</fullName>
    </submittedName>
</protein>
<organism evidence="1 2">
    <name type="scientific">Vibrio zhanjiangensis</name>
    <dbReference type="NCBI Taxonomy" id="1046128"/>
    <lineage>
        <taxon>Bacteria</taxon>
        <taxon>Pseudomonadati</taxon>
        <taxon>Pseudomonadota</taxon>
        <taxon>Gammaproteobacteria</taxon>
        <taxon>Vibrionales</taxon>
        <taxon>Vibrionaceae</taxon>
        <taxon>Vibrio</taxon>
    </lineage>
</organism>
<comment type="caution">
    <text evidence="1">The sequence shown here is derived from an EMBL/GenBank/DDBJ whole genome shotgun (WGS) entry which is preliminary data.</text>
</comment>
<proteinExistence type="predicted"/>
<gene>
    <name evidence="1" type="ORF">GCM10007938_39600</name>
</gene>
<evidence type="ECO:0000313" key="1">
    <source>
        <dbReference type="EMBL" id="GLT20177.1"/>
    </source>
</evidence>